<gene>
    <name evidence="2" type="ORF">JOC27_000950</name>
</gene>
<protein>
    <recommendedName>
        <fullName evidence="1">Endospore appendages core domain-containing protein</fullName>
    </recommendedName>
</protein>
<evidence type="ECO:0000313" key="3">
    <source>
        <dbReference type="Proteomes" id="UP000823201"/>
    </source>
</evidence>
<dbReference type="EMBL" id="JAFBEV010000006">
    <property type="protein sequence ID" value="MBM7657501.1"/>
    <property type="molecule type" value="Genomic_DNA"/>
</dbReference>
<name>A0ABS2Q6T5_9BACL</name>
<accession>A0ABS2Q6T5</accession>
<evidence type="ECO:0000259" key="1">
    <source>
        <dbReference type="Pfam" id="PF13157"/>
    </source>
</evidence>
<feature type="domain" description="Endospore appendages core" evidence="1">
    <location>
        <begin position="26"/>
        <end position="131"/>
    </location>
</feature>
<sequence>MVDYQKHHSGGWDYYFPANGEEKIRENKMETQLKSCWQVNKKDKERVIFTAPNECALTAFGTIKFECASDLPEGRALVKFFKGPPNKECLVDCFIVDEGSSSSFVLSDFNSITLTLRKGMAPAQGELCINPIFNVD</sequence>
<organism evidence="2 3">
    <name type="scientific">Sporolactobacillus spathodeae</name>
    <dbReference type="NCBI Taxonomy" id="1465502"/>
    <lineage>
        <taxon>Bacteria</taxon>
        <taxon>Bacillati</taxon>
        <taxon>Bacillota</taxon>
        <taxon>Bacilli</taxon>
        <taxon>Bacillales</taxon>
        <taxon>Sporolactobacillaceae</taxon>
        <taxon>Sporolactobacillus</taxon>
    </lineage>
</organism>
<dbReference type="InterPro" id="IPR025055">
    <property type="entry name" value="Ena_core"/>
</dbReference>
<proteinExistence type="predicted"/>
<reference evidence="2 3" key="1">
    <citation type="submission" date="2021-01" db="EMBL/GenBank/DDBJ databases">
        <title>Genomic Encyclopedia of Type Strains, Phase IV (KMG-IV): sequencing the most valuable type-strain genomes for metagenomic binning, comparative biology and taxonomic classification.</title>
        <authorList>
            <person name="Goeker M."/>
        </authorList>
    </citation>
    <scope>NUCLEOTIDE SEQUENCE [LARGE SCALE GENOMIC DNA]</scope>
    <source>
        <strain evidence="2 3">DSM 100968</strain>
    </source>
</reference>
<dbReference type="RefSeq" id="WP_205005845.1">
    <property type="nucleotide sequence ID" value="NZ_CBCRXA010000014.1"/>
</dbReference>
<dbReference type="Pfam" id="PF13157">
    <property type="entry name" value="Enas"/>
    <property type="match status" value="1"/>
</dbReference>
<keyword evidence="3" id="KW-1185">Reference proteome</keyword>
<comment type="caution">
    <text evidence="2">The sequence shown here is derived from an EMBL/GenBank/DDBJ whole genome shotgun (WGS) entry which is preliminary data.</text>
</comment>
<dbReference type="Proteomes" id="UP000823201">
    <property type="component" value="Unassembled WGS sequence"/>
</dbReference>
<evidence type="ECO:0000313" key="2">
    <source>
        <dbReference type="EMBL" id="MBM7657501.1"/>
    </source>
</evidence>